<keyword evidence="1" id="KW-1133">Transmembrane helix</keyword>
<name>A0AAU8K7Q0_9ACTN</name>
<dbReference type="AlphaFoldDB" id="A0AAU8K7Q0"/>
<sequence length="222" mass="23271">MGTNDAEPGAALEPCPGCGRDDQVRSVPAVYLGGHDRVTLPAAQDADGTNRTVTRETTSALARALAPVPENPLPTAGRTALGVLAALVSLGTFIGGAAGGHWFSGNDDDLPELVSYATYARQPRGADVDLAFLGWISLAALLVAVALFAWSAYRRALYRRLLAGRPAAEAVWSRGRYCARCATVHLGRRAGGDGRALSLGEFRVLVWQAGGYGHLADGQPVY</sequence>
<evidence type="ECO:0000256" key="1">
    <source>
        <dbReference type="SAM" id="Phobius"/>
    </source>
</evidence>
<dbReference type="EMBL" id="CP159872">
    <property type="protein sequence ID" value="XCM83487.1"/>
    <property type="molecule type" value="Genomic_DNA"/>
</dbReference>
<protein>
    <submittedName>
        <fullName evidence="2">Uncharacterized protein</fullName>
    </submittedName>
</protein>
<gene>
    <name evidence="2" type="ORF">ABWK59_33470</name>
</gene>
<feature type="transmembrane region" description="Helical" evidence="1">
    <location>
        <begin position="132"/>
        <end position="153"/>
    </location>
</feature>
<dbReference type="RefSeq" id="WP_354644423.1">
    <property type="nucleotide sequence ID" value="NZ_CP159872.1"/>
</dbReference>
<organism evidence="2">
    <name type="scientific">Kitasatospora camelliae</name>
    <dbReference type="NCBI Taxonomy" id="3156397"/>
    <lineage>
        <taxon>Bacteria</taxon>
        <taxon>Bacillati</taxon>
        <taxon>Actinomycetota</taxon>
        <taxon>Actinomycetes</taxon>
        <taxon>Kitasatosporales</taxon>
        <taxon>Streptomycetaceae</taxon>
        <taxon>Kitasatospora</taxon>
    </lineage>
</organism>
<proteinExistence type="predicted"/>
<evidence type="ECO:0000313" key="2">
    <source>
        <dbReference type="EMBL" id="XCM83487.1"/>
    </source>
</evidence>
<feature type="transmembrane region" description="Helical" evidence="1">
    <location>
        <begin position="81"/>
        <end position="103"/>
    </location>
</feature>
<keyword evidence="1" id="KW-0812">Transmembrane</keyword>
<keyword evidence="1" id="KW-0472">Membrane</keyword>
<accession>A0AAU8K7Q0</accession>
<dbReference type="KEGG" id="kcm:ABWK59_33470"/>
<reference evidence="2" key="1">
    <citation type="submission" date="2024-06" db="EMBL/GenBank/DDBJ databases">
        <title>The genome sequences of Kitasatospora sp. strain HUAS MG31.</title>
        <authorList>
            <person name="Mo P."/>
        </authorList>
    </citation>
    <scope>NUCLEOTIDE SEQUENCE</scope>
    <source>
        <strain evidence="2">HUAS MG31</strain>
    </source>
</reference>